<accession>A0A0A9FF88</accession>
<reference evidence="1" key="1">
    <citation type="submission" date="2014-09" db="EMBL/GenBank/DDBJ databases">
        <authorList>
            <person name="Magalhaes I.L.F."/>
            <person name="Oliveira U."/>
            <person name="Santos F.R."/>
            <person name="Vidigal T.H.D.A."/>
            <person name="Brescovit A.D."/>
            <person name="Santos A.J."/>
        </authorList>
    </citation>
    <scope>NUCLEOTIDE SEQUENCE</scope>
    <source>
        <tissue evidence="1">Shoot tissue taken approximately 20 cm above the soil surface</tissue>
    </source>
</reference>
<dbReference type="AlphaFoldDB" id="A0A0A9FF88"/>
<evidence type="ECO:0000313" key="1">
    <source>
        <dbReference type="EMBL" id="JAE06928.1"/>
    </source>
</evidence>
<protein>
    <submittedName>
        <fullName evidence="1">Uncharacterized protein</fullName>
    </submittedName>
</protein>
<proteinExistence type="predicted"/>
<sequence>MQFKSVSLGRRSTYKSVALVD</sequence>
<organism evidence="1">
    <name type="scientific">Arundo donax</name>
    <name type="common">Giant reed</name>
    <name type="synonym">Donax arundinaceus</name>
    <dbReference type="NCBI Taxonomy" id="35708"/>
    <lineage>
        <taxon>Eukaryota</taxon>
        <taxon>Viridiplantae</taxon>
        <taxon>Streptophyta</taxon>
        <taxon>Embryophyta</taxon>
        <taxon>Tracheophyta</taxon>
        <taxon>Spermatophyta</taxon>
        <taxon>Magnoliopsida</taxon>
        <taxon>Liliopsida</taxon>
        <taxon>Poales</taxon>
        <taxon>Poaceae</taxon>
        <taxon>PACMAD clade</taxon>
        <taxon>Arundinoideae</taxon>
        <taxon>Arundineae</taxon>
        <taxon>Arundo</taxon>
    </lineage>
</organism>
<name>A0A0A9FF88_ARUDO</name>
<dbReference type="EMBL" id="GBRH01190968">
    <property type="protein sequence ID" value="JAE06928.1"/>
    <property type="molecule type" value="Transcribed_RNA"/>
</dbReference>
<reference evidence="1" key="2">
    <citation type="journal article" date="2015" name="Data Brief">
        <title>Shoot transcriptome of the giant reed, Arundo donax.</title>
        <authorList>
            <person name="Barrero R.A."/>
            <person name="Guerrero F.D."/>
            <person name="Moolhuijzen P."/>
            <person name="Goolsby J.A."/>
            <person name="Tidwell J."/>
            <person name="Bellgard S.E."/>
            <person name="Bellgard M.I."/>
        </authorList>
    </citation>
    <scope>NUCLEOTIDE SEQUENCE</scope>
    <source>
        <tissue evidence="1">Shoot tissue taken approximately 20 cm above the soil surface</tissue>
    </source>
</reference>